<comment type="subcellular location">
    <subcellularLocation>
        <location evidence="1">Cell membrane</location>
    </subcellularLocation>
</comment>
<dbReference type="GO" id="GO:0005886">
    <property type="term" value="C:plasma membrane"/>
    <property type="evidence" value="ECO:0007669"/>
    <property type="project" value="UniProtKB-SubCell"/>
</dbReference>
<feature type="domain" description="FMN-binding" evidence="6">
    <location>
        <begin position="76"/>
        <end position="174"/>
    </location>
</feature>
<dbReference type="RefSeq" id="WP_283171906.1">
    <property type="nucleotide sequence ID" value="NZ_JAPNOA010000003.1"/>
</dbReference>
<dbReference type="AlphaFoldDB" id="A0A9X3EAN6"/>
<keyword evidence="2" id="KW-1003">Cell membrane</keyword>
<reference evidence="7" key="1">
    <citation type="submission" date="2022-11" db="EMBL/GenBank/DDBJ databases">
        <title>Parathalassolutuus dongxingensis gen. nov., sp. nov., a novel member of family Oceanospirillaceae isolated from a coastal shrimp pond in Guangxi, China.</title>
        <authorList>
            <person name="Chen H."/>
        </authorList>
    </citation>
    <scope>NUCLEOTIDE SEQUENCE</scope>
    <source>
        <strain evidence="7">G-43</strain>
    </source>
</reference>
<feature type="transmembrane region" description="Helical" evidence="4">
    <location>
        <begin position="548"/>
        <end position="569"/>
    </location>
</feature>
<dbReference type="Pfam" id="PF12801">
    <property type="entry name" value="Fer4_5"/>
    <property type="match status" value="2"/>
</dbReference>
<dbReference type="InterPro" id="IPR007329">
    <property type="entry name" value="FMN-bd"/>
</dbReference>
<dbReference type="SMART" id="SM00900">
    <property type="entry name" value="FMN_bind"/>
    <property type="match status" value="1"/>
</dbReference>
<dbReference type="InterPro" id="IPR017896">
    <property type="entry name" value="4Fe4S_Fe-S-bd"/>
</dbReference>
<dbReference type="EMBL" id="JAPNOA010000003">
    <property type="protein sequence ID" value="MCY0963690.1"/>
    <property type="molecule type" value="Genomic_DNA"/>
</dbReference>
<feature type="transmembrane region" description="Helical" evidence="4">
    <location>
        <begin position="589"/>
        <end position="606"/>
    </location>
</feature>
<evidence type="ECO:0000256" key="4">
    <source>
        <dbReference type="SAM" id="Phobius"/>
    </source>
</evidence>
<feature type="chain" id="PRO_5040777068" evidence="5">
    <location>
        <begin position="24"/>
        <end position="716"/>
    </location>
</feature>
<keyword evidence="4" id="KW-1133">Transmembrane helix</keyword>
<proteinExistence type="predicted"/>
<evidence type="ECO:0000313" key="8">
    <source>
        <dbReference type="Proteomes" id="UP001150830"/>
    </source>
</evidence>
<feature type="transmembrane region" description="Helical" evidence="4">
    <location>
        <begin position="450"/>
        <end position="471"/>
    </location>
</feature>
<evidence type="ECO:0000259" key="6">
    <source>
        <dbReference type="SMART" id="SM00900"/>
    </source>
</evidence>
<keyword evidence="5" id="KW-0732">Signal</keyword>
<dbReference type="GO" id="GO:0003677">
    <property type="term" value="F:DNA binding"/>
    <property type="evidence" value="ECO:0007669"/>
    <property type="project" value="InterPro"/>
</dbReference>
<comment type="caution">
    <text evidence="7">The sequence shown here is derived from an EMBL/GenBank/DDBJ whole genome shotgun (WGS) entry which is preliminary data.</text>
</comment>
<evidence type="ECO:0000256" key="1">
    <source>
        <dbReference type="ARBA" id="ARBA00004236"/>
    </source>
</evidence>
<dbReference type="GO" id="GO:0045893">
    <property type="term" value="P:positive regulation of DNA-templated transcription"/>
    <property type="evidence" value="ECO:0007669"/>
    <property type="project" value="InterPro"/>
</dbReference>
<dbReference type="PANTHER" id="PTHR30224:SF4">
    <property type="entry name" value="ELECTRON TRANSPORT PROTEIN YCCM-RELATED"/>
    <property type="match status" value="1"/>
</dbReference>
<accession>A0A9X3EAN6</accession>
<keyword evidence="3 4" id="KW-0472">Membrane</keyword>
<dbReference type="InterPro" id="IPR011399">
    <property type="entry name" value="NosR"/>
</dbReference>
<gene>
    <name evidence="7" type="ORF">OUO13_00610</name>
</gene>
<sequence>MGKPANLLLLLLAFWCCVATTQAEVGSVQQAWIQELFPKATRIEDKQTDFPVYPVYQLNQLLGYAYESRDISDLPGFSGKPINLMIGIDLEGRFTGVRVMDHHEPVFLHGLGPEPMINFINQYNGRSLTEHIVIDSSRTGEPSTNGVVYVDGVSKATVSVIIMNDTILSSALQVARHKLEGFAQAPAARAIEDLYEPLDWQQLLDKGYVGHVRISQQDAVRVLGTSLDSYPDLPEAEGDEAFSEIWYAYINAPSIGRNLLGDSDFERLMNSIKPGEQVMAIMSGGIFPHVPDDFRPGTVPGRLSLEQGGLIVELRDMDLLNGNYHLQAQGIPEFQHANMFRVGGQAGFNPGAEANLKISAELPRNHLITDNATFEVPLTFPANLFEVVEAESPLAAQQNREPIWVGLWKSRWHSIVIISLALVVLTVFFARQKHYTQYPKLVHRFRWGFLWFTLVYLGFYAQGQLSVVNIYTLFLQIHDGFDIGVFLLDPVIFILWIYTFISLFIWGRGLFCGWLCPFGALQEMAAWLATRLKIKQIRVPEPLHRKLILIKYPILLGLVGSAFYSLTLAEQLAEVEPFKTSITLYFWRYWPFVLYAVALLVGGMFIHKFYCRYLCPLGAGLAVLGRLRLFSWLERIEKCGSPCQLCKRRCGINAIRTEGSIDYDECIQCLECVVILRDEQQCVDKINNRKQKQRAQLLATDATATDVGFTQSPRKV</sequence>
<feature type="transmembrane region" description="Helical" evidence="4">
    <location>
        <begin position="483"/>
        <end position="506"/>
    </location>
</feature>
<dbReference type="SUPFAM" id="SSF54862">
    <property type="entry name" value="4Fe-4S ferredoxins"/>
    <property type="match status" value="1"/>
</dbReference>
<organism evidence="7 8">
    <name type="scientific">Parathalassolituus penaei</name>
    <dbReference type="NCBI Taxonomy" id="2997323"/>
    <lineage>
        <taxon>Bacteria</taxon>
        <taxon>Pseudomonadati</taxon>
        <taxon>Pseudomonadota</taxon>
        <taxon>Gammaproteobacteria</taxon>
        <taxon>Oceanospirillales</taxon>
        <taxon>Oceanospirillaceae</taxon>
        <taxon>Parathalassolituus</taxon>
    </lineage>
</organism>
<name>A0A9X3EAN6_9GAMM</name>
<dbReference type="PIRSF" id="PIRSF036354">
    <property type="entry name" value="NosR"/>
    <property type="match status" value="1"/>
</dbReference>
<feature type="transmembrane region" description="Helical" evidence="4">
    <location>
        <begin position="412"/>
        <end position="430"/>
    </location>
</feature>
<feature type="signal peptide" evidence="5">
    <location>
        <begin position="1"/>
        <end position="23"/>
    </location>
</feature>
<keyword evidence="8" id="KW-1185">Reference proteome</keyword>
<dbReference type="GO" id="GO:0010181">
    <property type="term" value="F:FMN binding"/>
    <property type="evidence" value="ECO:0007669"/>
    <property type="project" value="InterPro"/>
</dbReference>
<evidence type="ECO:0000256" key="3">
    <source>
        <dbReference type="ARBA" id="ARBA00023136"/>
    </source>
</evidence>
<keyword evidence="4" id="KW-0812">Transmembrane</keyword>
<protein>
    <submittedName>
        <fullName evidence="7">4Fe-4S binding protein</fullName>
    </submittedName>
</protein>
<dbReference type="InterPro" id="IPR052378">
    <property type="entry name" value="NosR_regulator"/>
</dbReference>
<dbReference type="Pfam" id="PF04205">
    <property type="entry name" value="FMN_bind"/>
    <property type="match status" value="1"/>
</dbReference>
<evidence type="ECO:0000256" key="2">
    <source>
        <dbReference type="ARBA" id="ARBA00022475"/>
    </source>
</evidence>
<evidence type="ECO:0000313" key="7">
    <source>
        <dbReference type="EMBL" id="MCY0963690.1"/>
    </source>
</evidence>
<dbReference type="PANTHER" id="PTHR30224">
    <property type="entry name" value="ELECTRON TRANSPORT PROTEIN"/>
    <property type="match status" value="1"/>
</dbReference>
<dbReference type="Proteomes" id="UP001150830">
    <property type="component" value="Unassembled WGS sequence"/>
</dbReference>
<evidence type="ECO:0000256" key="5">
    <source>
        <dbReference type="SAM" id="SignalP"/>
    </source>
</evidence>